<keyword evidence="6" id="KW-0507">mRNA processing</keyword>
<evidence type="ECO:0000256" key="11">
    <source>
        <dbReference type="ARBA" id="ARBA00023187"/>
    </source>
</evidence>
<dbReference type="PANTHER" id="PTHR21737">
    <property type="entry name" value="POLYGLUTAMINE BINDING PROTEIN 1/MARVEL MEMBRANE-ASSOCIATING DOMAIN CONTAINING 3"/>
    <property type="match status" value="1"/>
</dbReference>
<dbReference type="InterPro" id="IPR036020">
    <property type="entry name" value="WW_dom_sf"/>
</dbReference>
<evidence type="ECO:0000313" key="17">
    <source>
        <dbReference type="EMBL" id="OUS49017.1"/>
    </source>
</evidence>
<evidence type="ECO:0000256" key="6">
    <source>
        <dbReference type="ARBA" id="ARBA00022664"/>
    </source>
</evidence>
<gene>
    <name evidence="17" type="ORF">BE221DRAFT_67307</name>
</gene>
<dbReference type="GO" id="GO:0000380">
    <property type="term" value="P:alternative mRNA splicing, via spliceosome"/>
    <property type="evidence" value="ECO:0007669"/>
    <property type="project" value="TreeGrafter"/>
</dbReference>
<dbReference type="EMBL" id="KZ155772">
    <property type="protein sequence ID" value="OUS49017.1"/>
    <property type="molecule type" value="Genomic_DNA"/>
</dbReference>
<dbReference type="InterPro" id="IPR001202">
    <property type="entry name" value="WW_dom"/>
</dbReference>
<feature type="region of interest" description="Disordered" evidence="15">
    <location>
        <begin position="14"/>
        <end position="61"/>
    </location>
</feature>
<feature type="compositionally biased region" description="Basic and acidic residues" evidence="15">
    <location>
        <begin position="82"/>
        <end position="92"/>
    </location>
</feature>
<dbReference type="PROSITE" id="PS50020">
    <property type="entry name" value="WW_DOMAIN_2"/>
    <property type="match status" value="2"/>
</dbReference>
<keyword evidence="10" id="KW-0804">Transcription</keyword>
<evidence type="ECO:0000256" key="2">
    <source>
        <dbReference type="ARBA" id="ARBA00004463"/>
    </source>
</evidence>
<evidence type="ECO:0000256" key="14">
    <source>
        <dbReference type="ARBA" id="ARBA00046362"/>
    </source>
</evidence>
<dbReference type="SMART" id="SM00456">
    <property type="entry name" value="WW"/>
    <property type="match status" value="2"/>
</dbReference>
<dbReference type="Proteomes" id="UP000195557">
    <property type="component" value="Unassembled WGS sequence"/>
</dbReference>
<evidence type="ECO:0000256" key="13">
    <source>
        <dbReference type="ARBA" id="ARBA00042167"/>
    </source>
</evidence>
<proteinExistence type="predicted"/>
<feature type="region of interest" description="Disordered" evidence="15">
    <location>
        <begin position="82"/>
        <end position="116"/>
    </location>
</feature>
<dbReference type="GO" id="GO:0045087">
    <property type="term" value="P:innate immune response"/>
    <property type="evidence" value="ECO:0007669"/>
    <property type="project" value="UniProtKB-KW"/>
</dbReference>
<protein>
    <recommendedName>
        <fullName evidence="3">Polyglutamine-binding protein 1</fullName>
    </recommendedName>
    <alternativeName>
        <fullName evidence="13">Polyglutamine tract-binding protein 1</fullName>
    </alternativeName>
</protein>
<evidence type="ECO:0000256" key="7">
    <source>
        <dbReference type="ARBA" id="ARBA00022737"/>
    </source>
</evidence>
<evidence type="ECO:0000256" key="15">
    <source>
        <dbReference type="SAM" id="MobiDB-lite"/>
    </source>
</evidence>
<keyword evidence="11" id="KW-0508">mRNA splicing</keyword>
<evidence type="ECO:0000259" key="16">
    <source>
        <dbReference type="PROSITE" id="PS50020"/>
    </source>
</evidence>
<feature type="compositionally biased region" description="Basic and acidic residues" evidence="15">
    <location>
        <begin position="29"/>
        <end position="44"/>
    </location>
</feature>
<dbReference type="CDD" id="cd00201">
    <property type="entry name" value="WW"/>
    <property type="match status" value="2"/>
</dbReference>
<dbReference type="Pfam" id="PF00397">
    <property type="entry name" value="WW"/>
    <property type="match status" value="2"/>
</dbReference>
<comment type="subunit">
    <text evidence="14">Interacts with POU3F2/Brn-2, ATXN1, TXNL4A, HTT and AR. Interaction with ATXN1 correlates positively with the length of the polyglutamine tract. Interacts with RNA polymerase II large subunit in a phosphorylation-dependent manner. Forms a ternary complex with ATXN1 mutant and phosphorylated RNA polymerase II. Interacts (via C-terminus) with TXNL4A and CD2BP2. Interacts (via WW domain) with ATN1 and SF3B1, and may interact with additional splice factors. Interacts (via WW domain) with WBP11; Leading to reduce interaction between PQBP1 and TXNL4A. Interacts with CAPRIN1. Interacts with DDX1. Interacts with SFPQ. Interacts with KHSRP.</text>
</comment>
<sequence length="293" mass="32157">MKSIPDALRARLAERGIEVPSAATGASDGTRRATREGDRAETSRETSTSDAEATLPTGWKQKMDETHKRVYYYNKALNKTQWERPRAEEKRAPPPPPRRRAIRPTKSTVLPPGWHSTIDPTSGREYYFNPHTQKTSWERPVDAASAVGMKRCAGCGGFGRNLVESHGYCVHCSRVLQVYPPGVNSLDIVENKFMTKREKAAAPLPPARTVESKTVSVAKPTSVKTNEIGPSVHRVAAHNPEPAPQVVKKRARAPTLSKKEEDTLDPMDPAAYSDAPRGGWGAGIEKSRAAENS</sequence>
<dbReference type="eggNOG" id="KOG0152">
    <property type="taxonomic scope" value="Eukaryota"/>
</dbReference>
<keyword evidence="4" id="KW-0597">Phosphoprotein</keyword>
<keyword evidence="12" id="KW-0539">Nucleus</keyword>
<feature type="region of interest" description="Disordered" evidence="15">
    <location>
        <begin position="235"/>
        <end position="293"/>
    </location>
</feature>
<evidence type="ECO:0000256" key="8">
    <source>
        <dbReference type="ARBA" id="ARBA00022859"/>
    </source>
</evidence>
<dbReference type="PROSITE" id="PS01159">
    <property type="entry name" value="WW_DOMAIN_1"/>
    <property type="match status" value="2"/>
</dbReference>
<evidence type="ECO:0000256" key="10">
    <source>
        <dbReference type="ARBA" id="ARBA00023163"/>
    </source>
</evidence>
<reference evidence="17" key="1">
    <citation type="submission" date="2017-04" db="EMBL/GenBank/DDBJ databases">
        <title>Population genomics of picophytoplankton unveils novel chromosome hypervariability.</title>
        <authorList>
            <consortium name="DOE Joint Genome Institute"/>
            <person name="Blanc-Mathieu R."/>
            <person name="Krasovec M."/>
            <person name="Hebrard M."/>
            <person name="Yau S."/>
            <person name="Desgranges E."/>
            <person name="Martin J."/>
            <person name="Schackwitz W."/>
            <person name="Kuo A."/>
            <person name="Salin G."/>
            <person name="Donnadieu C."/>
            <person name="Desdevises Y."/>
            <person name="Sanchez-Ferandin S."/>
            <person name="Moreau H."/>
            <person name="Rivals E."/>
            <person name="Grigoriev I.V."/>
            <person name="Grimsley N."/>
            <person name="Eyre-Walker A."/>
            <person name="Piganeau G."/>
        </authorList>
    </citation>
    <scope>NUCLEOTIDE SEQUENCE [LARGE SCALE GENOMIC DNA]</scope>
    <source>
        <strain evidence="17">RCC 1115</strain>
    </source>
</reference>
<dbReference type="PANTHER" id="PTHR21737:SF3">
    <property type="entry name" value="POLYGLUTAMINE-BINDING PROTEIN 1"/>
    <property type="match status" value="1"/>
</dbReference>
<evidence type="ECO:0000256" key="9">
    <source>
        <dbReference type="ARBA" id="ARBA00023015"/>
    </source>
</evidence>
<keyword evidence="8" id="KW-0391">Immunity</keyword>
<organism evidence="17">
    <name type="scientific">Ostreococcus tauri</name>
    <name type="common">Marine green alga</name>
    <dbReference type="NCBI Taxonomy" id="70448"/>
    <lineage>
        <taxon>Eukaryota</taxon>
        <taxon>Viridiplantae</taxon>
        <taxon>Chlorophyta</taxon>
        <taxon>Mamiellophyceae</taxon>
        <taxon>Mamiellales</taxon>
        <taxon>Bathycoccaceae</taxon>
        <taxon>Ostreococcus</taxon>
    </lineage>
</organism>
<evidence type="ECO:0000256" key="3">
    <source>
        <dbReference type="ARBA" id="ARBA00021117"/>
    </source>
</evidence>
<evidence type="ECO:0000256" key="1">
    <source>
        <dbReference type="ARBA" id="ARBA00004324"/>
    </source>
</evidence>
<evidence type="ECO:0000256" key="5">
    <source>
        <dbReference type="ARBA" id="ARBA00022588"/>
    </source>
</evidence>
<keyword evidence="5" id="KW-0399">Innate immunity</keyword>
<dbReference type="Gene3D" id="2.20.70.10">
    <property type="match status" value="2"/>
</dbReference>
<dbReference type="AlphaFoldDB" id="A0A1Y5IK28"/>
<comment type="subcellular location">
    <subcellularLocation>
        <location evidence="2">Cytoplasmic granule</location>
    </subcellularLocation>
    <subcellularLocation>
        <location evidence="1">Nucleus speckle</location>
    </subcellularLocation>
</comment>
<name>A0A1Y5IK28_OSTTA</name>
<keyword evidence="9" id="KW-0805">Transcription regulation</keyword>
<evidence type="ECO:0000256" key="12">
    <source>
        <dbReference type="ARBA" id="ARBA00023242"/>
    </source>
</evidence>
<dbReference type="GO" id="GO:0016607">
    <property type="term" value="C:nuclear speck"/>
    <property type="evidence" value="ECO:0007669"/>
    <property type="project" value="UniProtKB-SubCell"/>
</dbReference>
<dbReference type="GO" id="GO:0043021">
    <property type="term" value="F:ribonucleoprotein complex binding"/>
    <property type="evidence" value="ECO:0007669"/>
    <property type="project" value="TreeGrafter"/>
</dbReference>
<evidence type="ECO:0000256" key="4">
    <source>
        <dbReference type="ARBA" id="ARBA00022553"/>
    </source>
</evidence>
<dbReference type="GO" id="GO:0005737">
    <property type="term" value="C:cytoplasm"/>
    <property type="evidence" value="ECO:0007669"/>
    <property type="project" value="TreeGrafter"/>
</dbReference>
<feature type="domain" description="WW" evidence="16">
    <location>
        <begin position="53"/>
        <end position="87"/>
    </location>
</feature>
<dbReference type="SUPFAM" id="SSF51045">
    <property type="entry name" value="WW domain"/>
    <property type="match status" value="2"/>
</dbReference>
<accession>A0A1Y5IK28</accession>
<feature type="domain" description="WW" evidence="16">
    <location>
        <begin position="108"/>
        <end position="142"/>
    </location>
</feature>
<keyword evidence="7" id="KW-0677">Repeat</keyword>